<evidence type="ECO:0000313" key="4">
    <source>
        <dbReference type="Proteomes" id="UP000077177"/>
    </source>
</evidence>
<dbReference type="AlphaFoldDB" id="A0A172U1V2"/>
<dbReference type="EMBL" id="CP011390">
    <property type="protein sequence ID" value="ANE53335.1"/>
    <property type="molecule type" value="Genomic_DNA"/>
</dbReference>
<dbReference type="NCBIfam" id="TIGR00696">
    <property type="entry name" value="wecG_tagA_cpsF"/>
    <property type="match status" value="1"/>
</dbReference>
<proteinExistence type="predicted"/>
<dbReference type="STRING" id="1492898.SY85_05375"/>
<keyword evidence="1" id="KW-0328">Glycosyltransferase</keyword>
<organism evidence="3 4">
    <name type="scientific">Flavisolibacter tropicus</name>
    <dbReference type="NCBI Taxonomy" id="1492898"/>
    <lineage>
        <taxon>Bacteria</taxon>
        <taxon>Pseudomonadati</taxon>
        <taxon>Bacteroidota</taxon>
        <taxon>Chitinophagia</taxon>
        <taxon>Chitinophagales</taxon>
        <taxon>Chitinophagaceae</taxon>
        <taxon>Flavisolibacter</taxon>
    </lineage>
</organism>
<keyword evidence="2" id="KW-0808">Transferase</keyword>
<dbReference type="Pfam" id="PF03808">
    <property type="entry name" value="Glyco_tran_WecG"/>
    <property type="match status" value="1"/>
</dbReference>
<dbReference type="InterPro" id="IPR004629">
    <property type="entry name" value="WecG_TagA_CpsF"/>
</dbReference>
<evidence type="ECO:0000313" key="3">
    <source>
        <dbReference type="EMBL" id="ANE53335.1"/>
    </source>
</evidence>
<dbReference type="PANTHER" id="PTHR34136">
    <property type="match status" value="1"/>
</dbReference>
<protein>
    <recommendedName>
        <fullName evidence="5">Glycosyl transferase</fullName>
    </recommendedName>
</protein>
<keyword evidence="4" id="KW-1185">Reference proteome</keyword>
<evidence type="ECO:0000256" key="1">
    <source>
        <dbReference type="ARBA" id="ARBA00022676"/>
    </source>
</evidence>
<dbReference type="PATRIC" id="fig|1492898.3.peg.1170"/>
<dbReference type="CDD" id="cd06533">
    <property type="entry name" value="Glyco_transf_WecG_TagA"/>
    <property type="match status" value="1"/>
</dbReference>
<evidence type="ECO:0000256" key="2">
    <source>
        <dbReference type="ARBA" id="ARBA00022679"/>
    </source>
</evidence>
<accession>A0A172U1V2</accession>
<gene>
    <name evidence="3" type="ORF">SY85_05375</name>
</gene>
<sequence>MLGNKVNCFNGYNDLYQNIIDDFRNENIRKGYVTVNNVHTMIEGFHDSSFQAIINEGYLSLPDGKPLEIVGRLKGNKNISRLFGPTVMEKFIDWGRKDNLTHFFFGSSEATLSKLKEAIEEKYPGTQIAGMISPPFKPFAEWNNADFIHAINLAKPDFIWVGLGAPKQEKWMFENFDRLDQGLLFGIGAGFDYLAGNTKHAPSWMKNASLEWLYRLIQEPHRLWKRYFKTIPQFIFFATLEILVLKFRRSK</sequence>
<dbReference type="Proteomes" id="UP000077177">
    <property type="component" value="Chromosome"/>
</dbReference>
<dbReference type="GO" id="GO:0016758">
    <property type="term" value="F:hexosyltransferase activity"/>
    <property type="evidence" value="ECO:0007669"/>
    <property type="project" value="TreeGrafter"/>
</dbReference>
<dbReference type="PANTHER" id="PTHR34136:SF1">
    <property type="entry name" value="UDP-N-ACETYL-D-MANNOSAMINURONIC ACID TRANSFERASE"/>
    <property type="match status" value="1"/>
</dbReference>
<evidence type="ECO:0008006" key="5">
    <source>
        <dbReference type="Google" id="ProtNLM"/>
    </source>
</evidence>
<name>A0A172U1V2_9BACT</name>
<dbReference type="KEGG" id="fla:SY85_05375"/>
<reference evidence="3 4" key="2">
    <citation type="journal article" date="2016" name="Int. J. Syst. Evol. Microbiol.">
        <title>Flavisolibacter tropicus sp. nov., isolated from tropical soil.</title>
        <authorList>
            <person name="Lee J.J."/>
            <person name="Kang M.S."/>
            <person name="Kim G.S."/>
            <person name="Lee C.S."/>
            <person name="Lim S."/>
            <person name="Lee J."/>
            <person name="Roh S.H."/>
            <person name="Kang H."/>
            <person name="Ha J.M."/>
            <person name="Bae S."/>
            <person name="Jung H.Y."/>
            <person name="Kim M.K."/>
        </authorList>
    </citation>
    <scope>NUCLEOTIDE SEQUENCE [LARGE SCALE GENOMIC DNA]</scope>
    <source>
        <strain evidence="3 4">LCS9</strain>
    </source>
</reference>
<reference evidence="4" key="1">
    <citation type="submission" date="2015-01" db="EMBL/GenBank/DDBJ databases">
        <title>Flavisolibacter sp./LCS9/ whole genome sequencing.</title>
        <authorList>
            <person name="Kim M.K."/>
            <person name="Srinivasan S."/>
            <person name="Lee J.-J."/>
        </authorList>
    </citation>
    <scope>NUCLEOTIDE SEQUENCE [LARGE SCALE GENOMIC DNA]</scope>
    <source>
        <strain evidence="4">LCS9</strain>
    </source>
</reference>